<dbReference type="EMBL" id="BAAADV010000002">
    <property type="protein sequence ID" value="GAA0670684.1"/>
    <property type="molecule type" value="Genomic_DNA"/>
</dbReference>
<keyword evidence="5" id="KW-1185">Reference proteome</keyword>
<evidence type="ECO:0000256" key="3">
    <source>
        <dbReference type="SAM" id="MobiDB-lite"/>
    </source>
</evidence>
<comment type="similarity">
    <text evidence="2">Belongs to the LarC family.</text>
</comment>
<dbReference type="GO" id="GO:0016829">
    <property type="term" value="F:lyase activity"/>
    <property type="evidence" value="ECO:0007669"/>
    <property type="project" value="UniProtKB-UniRule"/>
</dbReference>
<reference evidence="4 5" key="1">
    <citation type="journal article" date="2019" name="Int. J. Syst. Evol. Microbiol.">
        <title>The Global Catalogue of Microorganisms (GCM) 10K type strain sequencing project: providing services to taxonomists for standard genome sequencing and annotation.</title>
        <authorList>
            <consortium name="The Broad Institute Genomics Platform"/>
            <consortium name="The Broad Institute Genome Sequencing Center for Infectious Disease"/>
            <person name="Wu L."/>
            <person name="Ma J."/>
        </authorList>
    </citation>
    <scope>NUCLEOTIDE SEQUENCE [LARGE SCALE GENOMIC DNA]</scope>
    <source>
        <strain evidence="4 5">JCM 16328</strain>
    </source>
</reference>
<dbReference type="GO" id="GO:0016151">
    <property type="term" value="F:nickel cation binding"/>
    <property type="evidence" value="ECO:0007669"/>
    <property type="project" value="UniProtKB-UniRule"/>
</dbReference>
<dbReference type="PANTHER" id="PTHR36566">
    <property type="entry name" value="NICKEL INSERTION PROTEIN-RELATED"/>
    <property type="match status" value="1"/>
</dbReference>
<dbReference type="PANTHER" id="PTHR36566:SF1">
    <property type="entry name" value="PYRIDINIUM-3,5-BISTHIOCARBOXYLIC ACID MONONUCLEOTIDE NICKEL INSERTION PROTEIN"/>
    <property type="match status" value="1"/>
</dbReference>
<evidence type="ECO:0000256" key="1">
    <source>
        <dbReference type="ARBA" id="ARBA00022596"/>
    </source>
</evidence>
<accession>A0AAV3T951</accession>
<sequence length="458" mass="48128">MRLLAFDGRTGASGDMLLAALLAAGADRDALAPVEAALDVEYVVSERTRAGIAATAVDVVLAGESGGDDADAHSDDHSQSHSHDADDHSHEHSHDADEHSHDHDHTHDHGHDADGHSHDHSHAEGAGPNRTFPEVIDIVEGMDLPESAEDDAKAIFRLLGEAEASVHGTDLSETHFHEVGADDAIADVVGTALLLDDLDVDRVVTTPVSAGGGTVEMSHGEYPVPAPAVVEIAERADWSLRGGPVDAELLTPTGAAILAHVAEGRAQLPDIDVAASGYGAGDLELEERPNVLRALVGEREGELRRDDIAVLETNVDDVAPEVLGGLQETLAEAGARDVTIVPTTMKKSRPGHLVKVIAKPEDAERVARRLAEETGTLGVRQGGASHRWIADRSFETARIEVDGDEFEIAVKIASDADGAVYDVSAEYDDAAAVAAETGRPIRELLRRAEAAIDAGVGE</sequence>
<comment type="caution">
    <text evidence="4">The sequence shown here is derived from an EMBL/GenBank/DDBJ whole genome shotgun (WGS) entry which is preliminary data.</text>
</comment>
<dbReference type="InterPro" id="IPR002822">
    <property type="entry name" value="Ni_insertion"/>
</dbReference>
<dbReference type="Proteomes" id="UP001500420">
    <property type="component" value="Unassembled WGS sequence"/>
</dbReference>
<protein>
    <recommendedName>
        <fullName evidence="2">Putative nickel insertion protein</fullName>
    </recommendedName>
</protein>
<evidence type="ECO:0000256" key="2">
    <source>
        <dbReference type="HAMAP-Rule" id="MF_01074"/>
    </source>
</evidence>
<name>A0AAV3T951_9EURY</name>
<feature type="region of interest" description="Disordered" evidence="3">
    <location>
        <begin position="65"/>
        <end position="130"/>
    </location>
</feature>
<dbReference type="Gene3D" id="3.30.70.1380">
    <property type="entry name" value="Transcriptional regulatory protein pf0864 domain like"/>
    <property type="match status" value="1"/>
</dbReference>
<proteinExistence type="inferred from homology"/>
<dbReference type="Pfam" id="PF01969">
    <property type="entry name" value="Ni_insertion"/>
    <property type="match status" value="1"/>
</dbReference>
<dbReference type="AlphaFoldDB" id="A0AAV3T951"/>
<gene>
    <name evidence="4" type="ORF">GCM10009020_16180</name>
</gene>
<keyword evidence="1 2" id="KW-0533">Nickel</keyword>
<dbReference type="Gene3D" id="3.10.20.300">
    <property type="entry name" value="mk0293 like domain"/>
    <property type="match status" value="1"/>
</dbReference>
<evidence type="ECO:0000313" key="4">
    <source>
        <dbReference type="EMBL" id="GAA0670684.1"/>
    </source>
</evidence>
<feature type="compositionally biased region" description="Basic and acidic residues" evidence="3">
    <location>
        <begin position="70"/>
        <end position="123"/>
    </location>
</feature>
<evidence type="ECO:0000313" key="5">
    <source>
        <dbReference type="Proteomes" id="UP001500420"/>
    </source>
</evidence>
<dbReference type="NCBIfam" id="TIGR00299">
    <property type="entry name" value="nickel pincer cofactor biosynthesis protein LarC"/>
    <property type="match status" value="1"/>
</dbReference>
<keyword evidence="2" id="KW-0456">Lyase</keyword>
<dbReference type="HAMAP" id="MF_01074">
    <property type="entry name" value="LarC"/>
    <property type="match status" value="1"/>
</dbReference>
<dbReference type="RefSeq" id="WP_343773480.1">
    <property type="nucleotide sequence ID" value="NZ_BAAADV010000002.1"/>
</dbReference>
<organism evidence="4 5">
    <name type="scientific">Natronoarchaeum mannanilyticum</name>
    <dbReference type="NCBI Taxonomy" id="926360"/>
    <lineage>
        <taxon>Archaea</taxon>
        <taxon>Methanobacteriati</taxon>
        <taxon>Methanobacteriota</taxon>
        <taxon>Stenosarchaea group</taxon>
        <taxon>Halobacteria</taxon>
        <taxon>Halobacteriales</taxon>
        <taxon>Natronoarchaeaceae</taxon>
    </lineage>
</organism>